<feature type="domain" description="SKP1 component POZ" evidence="4">
    <location>
        <begin position="10"/>
        <end position="68"/>
    </location>
</feature>
<dbReference type="InterPro" id="IPR001232">
    <property type="entry name" value="SKP1-like"/>
</dbReference>
<sequence>MNSATMSSQQIKLISSDGSIFYVDKDVVEESKTIMGIIEEESVAKDTITLPQVTGAVLSKVILYLEKHFEARKSDKRGDGVEEDLKAWDADFVKANLSILYDLILAADYLEFESLLNLTGKAAVRRNQPVKCCDHPIWKQIYPVEEEKGGEGLLGEAGGL</sequence>
<comment type="pathway">
    <text evidence="1">Protein modification; protein ubiquitination.</text>
</comment>
<comment type="caution">
    <text evidence="5">The sequence shown here is derived from an EMBL/GenBank/DDBJ whole genome shotgun (WGS) entry which is preliminary data.</text>
</comment>
<dbReference type="Pfam" id="PF03931">
    <property type="entry name" value="Skp1_POZ"/>
    <property type="match status" value="1"/>
</dbReference>
<proteinExistence type="inferred from homology"/>
<gene>
    <name evidence="5" type="ORF">L1049_001418</name>
</gene>
<organism evidence="5 6">
    <name type="scientific">Liquidambar formosana</name>
    <name type="common">Formosan gum</name>
    <dbReference type="NCBI Taxonomy" id="63359"/>
    <lineage>
        <taxon>Eukaryota</taxon>
        <taxon>Viridiplantae</taxon>
        <taxon>Streptophyta</taxon>
        <taxon>Embryophyta</taxon>
        <taxon>Tracheophyta</taxon>
        <taxon>Spermatophyta</taxon>
        <taxon>Magnoliopsida</taxon>
        <taxon>eudicotyledons</taxon>
        <taxon>Gunneridae</taxon>
        <taxon>Pentapetalae</taxon>
        <taxon>Saxifragales</taxon>
        <taxon>Altingiaceae</taxon>
        <taxon>Liquidambar</taxon>
    </lineage>
</organism>
<dbReference type="Proteomes" id="UP001415857">
    <property type="component" value="Unassembled WGS sequence"/>
</dbReference>
<evidence type="ECO:0000313" key="6">
    <source>
        <dbReference type="Proteomes" id="UP001415857"/>
    </source>
</evidence>
<comment type="similarity">
    <text evidence="2">Belongs to the SKP1 family.</text>
</comment>
<dbReference type="InterPro" id="IPR036296">
    <property type="entry name" value="SKP1-like_dim_sf"/>
</dbReference>
<keyword evidence="6" id="KW-1185">Reference proteome</keyword>
<evidence type="ECO:0000256" key="1">
    <source>
        <dbReference type="ARBA" id="ARBA00004906"/>
    </source>
</evidence>
<dbReference type="InterPro" id="IPR016897">
    <property type="entry name" value="SKP1"/>
</dbReference>
<evidence type="ECO:0000259" key="4">
    <source>
        <dbReference type="Pfam" id="PF03931"/>
    </source>
</evidence>
<evidence type="ECO:0000256" key="2">
    <source>
        <dbReference type="ARBA" id="ARBA00009993"/>
    </source>
</evidence>
<dbReference type="AlphaFoldDB" id="A0AAP0R8B5"/>
<keyword evidence="3" id="KW-0833">Ubl conjugation pathway</keyword>
<dbReference type="SMART" id="SM00512">
    <property type="entry name" value="Skp1"/>
    <property type="match status" value="1"/>
</dbReference>
<evidence type="ECO:0000256" key="3">
    <source>
        <dbReference type="ARBA" id="ARBA00022786"/>
    </source>
</evidence>
<evidence type="ECO:0000313" key="5">
    <source>
        <dbReference type="EMBL" id="KAK9269641.1"/>
    </source>
</evidence>
<dbReference type="GO" id="GO:0006511">
    <property type="term" value="P:ubiquitin-dependent protein catabolic process"/>
    <property type="evidence" value="ECO:0007669"/>
    <property type="project" value="InterPro"/>
</dbReference>
<accession>A0AAP0R8B5</accession>
<dbReference type="PANTHER" id="PTHR11165">
    <property type="entry name" value="SKP1"/>
    <property type="match status" value="1"/>
</dbReference>
<reference evidence="5 6" key="1">
    <citation type="journal article" date="2024" name="Plant J.">
        <title>Genome sequences and population genomics reveal climatic adaptation and genomic divergence between two closely related sweetgum species.</title>
        <authorList>
            <person name="Xu W.Q."/>
            <person name="Ren C.Q."/>
            <person name="Zhang X.Y."/>
            <person name="Comes H.P."/>
            <person name="Liu X.H."/>
            <person name="Li Y.G."/>
            <person name="Kettle C.J."/>
            <person name="Jalonen R."/>
            <person name="Gaisberger H."/>
            <person name="Ma Y.Z."/>
            <person name="Qiu Y.X."/>
        </authorList>
    </citation>
    <scope>NUCLEOTIDE SEQUENCE [LARGE SCALE GENOMIC DNA]</scope>
    <source>
        <strain evidence="5">Hangzhou</strain>
    </source>
</reference>
<dbReference type="Gene3D" id="3.30.710.10">
    <property type="entry name" value="Potassium Channel Kv1.1, Chain A"/>
    <property type="match status" value="1"/>
</dbReference>
<dbReference type="SUPFAM" id="SSF54695">
    <property type="entry name" value="POZ domain"/>
    <property type="match status" value="1"/>
</dbReference>
<dbReference type="GO" id="GO:0009867">
    <property type="term" value="P:jasmonic acid mediated signaling pathway"/>
    <property type="evidence" value="ECO:0007669"/>
    <property type="project" value="UniProtKB-ARBA"/>
</dbReference>
<dbReference type="EMBL" id="JBBPBK010000015">
    <property type="protein sequence ID" value="KAK9269641.1"/>
    <property type="molecule type" value="Genomic_DNA"/>
</dbReference>
<dbReference type="InterPro" id="IPR011333">
    <property type="entry name" value="SKP1/BTB/POZ_sf"/>
</dbReference>
<name>A0AAP0R8B5_LIQFO</name>
<protein>
    <recommendedName>
        <fullName evidence="4">SKP1 component POZ domain-containing protein</fullName>
    </recommendedName>
</protein>
<dbReference type="InterPro" id="IPR016073">
    <property type="entry name" value="Skp1_comp_POZ"/>
</dbReference>
<dbReference type="SUPFAM" id="SSF81382">
    <property type="entry name" value="Skp1 dimerisation domain-like"/>
    <property type="match status" value="1"/>
</dbReference>